<evidence type="ECO:0000313" key="3">
    <source>
        <dbReference type="EMBL" id="ADB52243.1"/>
    </source>
</evidence>
<dbReference type="Pfam" id="PF13487">
    <property type="entry name" value="HD_5"/>
    <property type="match status" value="1"/>
</dbReference>
<sequence>MREPCLAQPLRLAELIGALSLATDLGLGLPQEHVLRQCRIAVALGAAVGAGDDDQAAAYYVALLAWVGCTADSHELAGLFGDDIALRAQSYAVDRGGLPMLGFLLRRVGSGRPPLRRARMAASLVATNGRDVAAAMTTHCQVASQMAQRLGLGPEISGPLRLVFARWDGKGLPKGVAGDELPVAVRLVQLADIVEVHHRDGGVEAAVKVARERAGGQLDPLLVTAFCDHADALLGPLEDEPSWDAVLRAEPGPGRLLTAERLDEALEAVADFTDLKSPWFAGHSRGVSALAGRAAASAGLPPEEIGAVRSAALVHDLGRIGIPTTIWDKPGPLTDAERERVRLHPYYTERMLARSPALARLGAIAACDHERLDGSGYHRGLTGAALSPAARILAAADACQAMSEPRPYRPPLEPDAAAAELRGDVRAGRLDGDAVEDVLAAAGHRRATARSRARPAGLTARELEVLVLVARGASAREVAGELVIAEKTARNHVECVYGKLGVSSRAEATLYAMRHGLVS</sequence>
<dbReference type="eggNOG" id="COG2206">
    <property type="taxonomic scope" value="Bacteria"/>
</dbReference>
<dbReference type="eggNOG" id="COG2197">
    <property type="taxonomic scope" value="Bacteria"/>
</dbReference>
<accession>D3F2H7</accession>
<dbReference type="SMART" id="SM00471">
    <property type="entry name" value="HDc"/>
    <property type="match status" value="1"/>
</dbReference>
<dbReference type="SUPFAM" id="SSF46894">
    <property type="entry name" value="C-terminal effector domain of the bipartite response regulators"/>
    <property type="match status" value="1"/>
</dbReference>
<protein>
    <submittedName>
        <fullName evidence="3">Transcriptional regulator, LuxR family</fullName>
    </submittedName>
</protein>
<reference evidence="3 4" key="1">
    <citation type="journal article" date="2010" name="Stand. Genomic Sci.">
        <title>Complete genome sequence of Conexibacter woesei type strain (ID131577).</title>
        <authorList>
            <person name="Pukall R."/>
            <person name="Lapidus A."/>
            <person name="Glavina Del Rio T."/>
            <person name="Copeland A."/>
            <person name="Tice H."/>
            <person name="Cheng J.-F."/>
            <person name="Lucas S."/>
            <person name="Chen F."/>
            <person name="Nolan M."/>
            <person name="Bruce D."/>
            <person name="Goodwin L."/>
            <person name="Pitluck S."/>
            <person name="Mavromatis K."/>
            <person name="Ivanova N."/>
            <person name="Ovchinnikova G."/>
            <person name="Pati A."/>
            <person name="Chen A."/>
            <person name="Palaniappan K."/>
            <person name="Land M."/>
            <person name="Hauser L."/>
            <person name="Chang Y.-J."/>
            <person name="Jeffries C.D."/>
            <person name="Chain P."/>
            <person name="Meincke L."/>
            <person name="Sims D."/>
            <person name="Brettin T."/>
            <person name="Detter J.C."/>
            <person name="Rohde M."/>
            <person name="Goeker M."/>
            <person name="Bristow J."/>
            <person name="Eisen J.A."/>
            <person name="Markowitz V."/>
            <person name="Kyrpides N.C."/>
            <person name="Klenk H.-P."/>
            <person name="Hugenholtz P."/>
        </authorList>
    </citation>
    <scope>NUCLEOTIDE SEQUENCE [LARGE SCALE GENOMIC DNA]</scope>
    <source>
        <strain evidence="4">DSM 14684 / CIP 108061 / JCM 11494 / NBRC 100937 / ID131577</strain>
    </source>
</reference>
<keyword evidence="4" id="KW-1185">Reference proteome</keyword>
<organism evidence="3 4">
    <name type="scientific">Conexibacter woesei (strain DSM 14684 / CCUG 47730 / CIP 108061 / JCM 11494 / NBRC 100937 / ID131577)</name>
    <dbReference type="NCBI Taxonomy" id="469383"/>
    <lineage>
        <taxon>Bacteria</taxon>
        <taxon>Bacillati</taxon>
        <taxon>Actinomycetota</taxon>
        <taxon>Thermoleophilia</taxon>
        <taxon>Solirubrobacterales</taxon>
        <taxon>Conexibacteraceae</taxon>
        <taxon>Conexibacter</taxon>
    </lineage>
</organism>
<evidence type="ECO:0000313" key="4">
    <source>
        <dbReference type="Proteomes" id="UP000008229"/>
    </source>
</evidence>
<reference evidence="4" key="2">
    <citation type="submission" date="2010-01" db="EMBL/GenBank/DDBJ databases">
        <title>The complete genome of Conexibacter woesei DSM 14684.</title>
        <authorList>
            <consortium name="US DOE Joint Genome Institute (JGI-PGF)"/>
            <person name="Lucas S."/>
            <person name="Copeland A."/>
            <person name="Lapidus A."/>
            <person name="Glavina del Rio T."/>
            <person name="Dalin E."/>
            <person name="Tice H."/>
            <person name="Bruce D."/>
            <person name="Goodwin L."/>
            <person name="Pitluck S."/>
            <person name="Kyrpides N."/>
            <person name="Mavromatis K."/>
            <person name="Ivanova N."/>
            <person name="Mikhailova N."/>
            <person name="Chertkov O."/>
            <person name="Brettin T."/>
            <person name="Detter J.C."/>
            <person name="Han C."/>
            <person name="Larimer F."/>
            <person name="Land M."/>
            <person name="Hauser L."/>
            <person name="Markowitz V."/>
            <person name="Cheng J.-F."/>
            <person name="Hugenholtz P."/>
            <person name="Woyke T."/>
            <person name="Wu D."/>
            <person name="Pukall R."/>
            <person name="Steenblock K."/>
            <person name="Schneider S."/>
            <person name="Klenk H.-P."/>
            <person name="Eisen J.A."/>
        </authorList>
    </citation>
    <scope>NUCLEOTIDE SEQUENCE [LARGE SCALE GENOMIC DNA]</scope>
    <source>
        <strain evidence="4">DSM 14684 / CIP 108061 / JCM 11494 / NBRC 100937 / ID131577</strain>
    </source>
</reference>
<dbReference type="CDD" id="cd06170">
    <property type="entry name" value="LuxR_C_like"/>
    <property type="match status" value="1"/>
</dbReference>
<dbReference type="Gene3D" id="1.10.3210.10">
    <property type="entry name" value="Hypothetical protein af1432"/>
    <property type="match status" value="2"/>
</dbReference>
<dbReference type="PROSITE" id="PS51832">
    <property type="entry name" value="HD_GYP"/>
    <property type="match status" value="1"/>
</dbReference>
<feature type="domain" description="HTH luxR-type" evidence="1">
    <location>
        <begin position="451"/>
        <end position="516"/>
    </location>
</feature>
<dbReference type="PROSITE" id="PS50043">
    <property type="entry name" value="HTH_LUXR_2"/>
    <property type="match status" value="1"/>
</dbReference>
<proteinExistence type="predicted"/>
<evidence type="ECO:0000259" key="2">
    <source>
        <dbReference type="PROSITE" id="PS51832"/>
    </source>
</evidence>
<dbReference type="RefSeq" id="WP_012935294.1">
    <property type="nucleotide sequence ID" value="NC_013739.1"/>
</dbReference>
<dbReference type="InterPro" id="IPR003607">
    <property type="entry name" value="HD/PDEase_dom"/>
</dbReference>
<dbReference type="InterPro" id="IPR037522">
    <property type="entry name" value="HD_GYP_dom"/>
</dbReference>
<dbReference type="Proteomes" id="UP000008229">
    <property type="component" value="Chromosome"/>
</dbReference>
<name>D3F2H7_CONWI</name>
<dbReference type="GO" id="GO:0003677">
    <property type="term" value="F:DNA binding"/>
    <property type="evidence" value="ECO:0007669"/>
    <property type="project" value="InterPro"/>
</dbReference>
<dbReference type="InterPro" id="IPR036388">
    <property type="entry name" value="WH-like_DNA-bd_sf"/>
</dbReference>
<dbReference type="AlphaFoldDB" id="D3F2H7"/>
<dbReference type="STRING" id="469383.Cwoe_3826"/>
<evidence type="ECO:0000259" key="1">
    <source>
        <dbReference type="PROSITE" id="PS50043"/>
    </source>
</evidence>
<dbReference type="Gene3D" id="1.10.10.10">
    <property type="entry name" value="Winged helix-like DNA-binding domain superfamily/Winged helix DNA-binding domain"/>
    <property type="match status" value="1"/>
</dbReference>
<dbReference type="HOGENOM" id="CLU_040286_1_0_11"/>
<dbReference type="KEGG" id="cwo:Cwoe_3826"/>
<dbReference type="InterPro" id="IPR000792">
    <property type="entry name" value="Tscrpt_reg_LuxR_C"/>
</dbReference>
<gene>
    <name evidence="3" type="ordered locus">Cwoe_3826</name>
</gene>
<dbReference type="Pfam" id="PF00196">
    <property type="entry name" value="GerE"/>
    <property type="match status" value="1"/>
</dbReference>
<dbReference type="InterPro" id="IPR052020">
    <property type="entry name" value="Cyclic_di-GMP/3'3'-cGAMP_PDE"/>
</dbReference>
<dbReference type="CDD" id="cd00077">
    <property type="entry name" value="HDc"/>
    <property type="match status" value="1"/>
</dbReference>
<dbReference type="SMART" id="SM00421">
    <property type="entry name" value="HTH_LUXR"/>
    <property type="match status" value="1"/>
</dbReference>
<feature type="domain" description="HD-GYP" evidence="2">
    <location>
        <begin position="258"/>
        <end position="454"/>
    </location>
</feature>
<dbReference type="InterPro" id="IPR016032">
    <property type="entry name" value="Sig_transdc_resp-reg_C-effctor"/>
</dbReference>
<dbReference type="PANTHER" id="PTHR45228">
    <property type="entry name" value="CYCLIC DI-GMP PHOSPHODIESTERASE TM_0186-RELATED"/>
    <property type="match status" value="1"/>
</dbReference>
<dbReference type="PANTHER" id="PTHR45228:SF1">
    <property type="entry name" value="CYCLIC DI-GMP PHOSPHODIESTERASE TM_0186"/>
    <property type="match status" value="1"/>
</dbReference>
<dbReference type="GO" id="GO:0006355">
    <property type="term" value="P:regulation of DNA-templated transcription"/>
    <property type="evidence" value="ECO:0007669"/>
    <property type="project" value="InterPro"/>
</dbReference>
<dbReference type="EMBL" id="CP001854">
    <property type="protein sequence ID" value="ADB52243.1"/>
    <property type="molecule type" value="Genomic_DNA"/>
</dbReference>
<dbReference type="SUPFAM" id="SSF109604">
    <property type="entry name" value="HD-domain/PDEase-like"/>
    <property type="match status" value="1"/>
</dbReference>
<dbReference type="PRINTS" id="PR00038">
    <property type="entry name" value="HTHLUXR"/>
</dbReference>